<sequence>MNLIELTHKEIKERLLNILINYQEFCDDHNLKMYLCAGTLLGAVRHHGFIPWDDDIDVCMDRDSYNKVMNIAKKHSVFNGHYKITDFQFHDSSYPFIKVVDLQTKMSQQFENDEADYLWIDVFPMDGLPADKQQQKTLYRKIAVVRELQMLSFAKVGQGRSIAKKILKPLVIPFAKIYGLKRANRTLNRLSQTYDFHETGWIGDVMWGDYDKETLTTDDYFQSTKVSFEGHEFDTMKCWDKYLTDLYGDDYMDVPPKSKQVNHCLKAWLR</sequence>
<name>A0A0R1P1H7_9LACO</name>
<dbReference type="Pfam" id="PF04991">
    <property type="entry name" value="LicD"/>
    <property type="match status" value="1"/>
</dbReference>
<dbReference type="PANTHER" id="PTHR43404:SF2">
    <property type="entry name" value="LIPOPOLYSACCHARIDE CHOLINEPHOSPHOTRANSFERASE LICD"/>
    <property type="match status" value="1"/>
</dbReference>
<comment type="caution">
    <text evidence="2">The sequence shown here is derived from an EMBL/GenBank/DDBJ whole genome shotgun (WGS) entry which is preliminary data.</text>
</comment>
<keyword evidence="3" id="KW-1185">Reference proteome</keyword>
<accession>A0A0R1P1H7</accession>
<feature type="domain" description="LicD/FKTN/FKRP nucleotidyltransferase" evidence="1">
    <location>
        <begin position="26"/>
        <end position="248"/>
    </location>
</feature>
<dbReference type="InterPro" id="IPR052942">
    <property type="entry name" value="LPS_cholinephosphotransferase"/>
</dbReference>
<dbReference type="InterPro" id="IPR007074">
    <property type="entry name" value="LicD/FKTN/FKRP_NTP_transf"/>
</dbReference>
<dbReference type="AlphaFoldDB" id="A0A0R1P1H7"/>
<gene>
    <name evidence="2" type="ORF">FD27_GL001320</name>
</gene>
<dbReference type="GO" id="GO:0009100">
    <property type="term" value="P:glycoprotein metabolic process"/>
    <property type="evidence" value="ECO:0007669"/>
    <property type="project" value="UniProtKB-ARBA"/>
</dbReference>
<proteinExistence type="predicted"/>
<evidence type="ECO:0000259" key="1">
    <source>
        <dbReference type="Pfam" id="PF04991"/>
    </source>
</evidence>
<dbReference type="PATRIC" id="fig|1423746.3.peg.1345"/>
<reference evidence="2 3" key="1">
    <citation type="journal article" date="2015" name="Genome Announc.">
        <title>Expanding the biotechnology potential of lactobacilli through comparative genomics of 213 strains and associated genera.</title>
        <authorList>
            <person name="Sun Z."/>
            <person name="Harris H.M."/>
            <person name="McCann A."/>
            <person name="Guo C."/>
            <person name="Argimon S."/>
            <person name="Zhang W."/>
            <person name="Yang X."/>
            <person name="Jeffery I.B."/>
            <person name="Cooney J.C."/>
            <person name="Kagawa T.F."/>
            <person name="Liu W."/>
            <person name="Song Y."/>
            <person name="Salvetti E."/>
            <person name="Wrobel A."/>
            <person name="Rasinkangas P."/>
            <person name="Parkhill J."/>
            <person name="Rea M.C."/>
            <person name="O'Sullivan O."/>
            <person name="Ritari J."/>
            <person name="Douillard F.P."/>
            <person name="Paul Ross R."/>
            <person name="Yang R."/>
            <person name="Briner A.E."/>
            <person name="Felis G.E."/>
            <person name="de Vos W.M."/>
            <person name="Barrangou R."/>
            <person name="Klaenhammer T.R."/>
            <person name="Caufield P.W."/>
            <person name="Cui Y."/>
            <person name="Zhang H."/>
            <person name="O'Toole P.W."/>
        </authorList>
    </citation>
    <scope>NUCLEOTIDE SEQUENCE [LARGE SCALE GENOMIC DNA]</scope>
    <source>
        <strain evidence="2 3">DSM 13145</strain>
    </source>
</reference>
<dbReference type="EMBL" id="AZER01000024">
    <property type="protein sequence ID" value="KRL26182.1"/>
    <property type="molecule type" value="Genomic_DNA"/>
</dbReference>
<dbReference type="GO" id="GO:0016740">
    <property type="term" value="F:transferase activity"/>
    <property type="evidence" value="ECO:0007669"/>
    <property type="project" value="UniProtKB-KW"/>
</dbReference>
<organism evidence="2 3">
    <name type="scientific">Limosilactobacillus frumenti DSM 13145</name>
    <dbReference type="NCBI Taxonomy" id="1423746"/>
    <lineage>
        <taxon>Bacteria</taxon>
        <taxon>Bacillati</taxon>
        <taxon>Bacillota</taxon>
        <taxon>Bacilli</taxon>
        <taxon>Lactobacillales</taxon>
        <taxon>Lactobacillaceae</taxon>
        <taxon>Limosilactobacillus</taxon>
    </lineage>
</organism>
<dbReference type="PANTHER" id="PTHR43404">
    <property type="entry name" value="LIPOPOLYSACCHARIDE CHOLINEPHOSPHOTRANSFERASE LICD"/>
    <property type="match status" value="1"/>
</dbReference>
<evidence type="ECO:0000313" key="2">
    <source>
        <dbReference type="EMBL" id="KRL26182.1"/>
    </source>
</evidence>
<dbReference type="STRING" id="1423746.FD27_GL001320"/>
<protein>
    <submittedName>
        <fullName evidence="2">Lipopolysaccharide cholinephosphotransferase</fullName>
    </submittedName>
</protein>
<evidence type="ECO:0000313" key="3">
    <source>
        <dbReference type="Proteomes" id="UP000051445"/>
    </source>
</evidence>
<dbReference type="Proteomes" id="UP000051445">
    <property type="component" value="Unassembled WGS sequence"/>
</dbReference>
<keyword evidence="2" id="KW-0808">Transferase</keyword>